<keyword evidence="3" id="KW-0472">Membrane</keyword>
<feature type="transmembrane region" description="Helical" evidence="3">
    <location>
        <begin position="21"/>
        <end position="41"/>
    </location>
</feature>
<dbReference type="EMBL" id="SDOV01000009">
    <property type="protein sequence ID" value="KAH7636819.1"/>
    <property type="molecule type" value="Genomic_DNA"/>
</dbReference>
<evidence type="ECO:0000313" key="5">
    <source>
        <dbReference type="EMBL" id="KAH7636819.1"/>
    </source>
</evidence>
<dbReference type="Gene3D" id="2.10.25.10">
    <property type="entry name" value="Laminin"/>
    <property type="match status" value="4"/>
</dbReference>
<dbReference type="Pfam" id="PF01826">
    <property type="entry name" value="TIL"/>
    <property type="match status" value="3"/>
</dbReference>
<organism evidence="5">
    <name type="scientific">Dermatophagoides farinae</name>
    <name type="common">American house dust mite</name>
    <dbReference type="NCBI Taxonomy" id="6954"/>
    <lineage>
        <taxon>Eukaryota</taxon>
        <taxon>Metazoa</taxon>
        <taxon>Ecdysozoa</taxon>
        <taxon>Arthropoda</taxon>
        <taxon>Chelicerata</taxon>
        <taxon>Arachnida</taxon>
        <taxon>Acari</taxon>
        <taxon>Acariformes</taxon>
        <taxon>Sarcoptiformes</taxon>
        <taxon>Astigmata</taxon>
        <taxon>Psoroptidia</taxon>
        <taxon>Analgoidea</taxon>
        <taxon>Pyroglyphidae</taxon>
        <taxon>Dermatophagoidinae</taxon>
        <taxon>Dermatophagoides</taxon>
    </lineage>
</organism>
<sequence>MFTLNKNNGVISIRSNTWHSCGVYLTIYLIIFVCFITTGTINANPSPINITTVPETIVEVDIDLNNGVDDNEQLTTTSIPIFETTTSNNEFISSVIDQLNETINGTNSSTLVDDVVVVEPYTPKCDPITEVLSNCSNSCPATCEDLDRKPCKNFCWKSCECAPGYVRNYQWKCIAREKCPKCENNEHYRNCGPECEQTCETYQNPPAYCNRHYCKRGCFCNYGFVRDMSQNGTCTPINECPNKCGPNEYWDVNGEPCIRTTEDPRPKCLFEKPVSGCICNTGFVRDPNTKQCQPITTEPIKCEHNETYSQCGSDCAMNCFDHNKRERCPTVCNRGCFCKDGYRRQYSTQRCVLPEDCNNNSNGIVRDQTLIEFA</sequence>
<protein>
    <submittedName>
        <fullName evidence="5">Cysteine rich trypsin inhibitor-like protein</fullName>
    </submittedName>
</protein>
<evidence type="ECO:0000256" key="2">
    <source>
        <dbReference type="ARBA" id="ARBA00023157"/>
    </source>
</evidence>
<comment type="caution">
    <text evidence="5">The sequence shown here is derived from an EMBL/GenBank/DDBJ whole genome shotgun (WGS) entry which is preliminary data.</text>
</comment>
<dbReference type="PANTHER" id="PTHR23259">
    <property type="entry name" value="RIDDLE"/>
    <property type="match status" value="1"/>
</dbReference>
<dbReference type="GO" id="GO:0030414">
    <property type="term" value="F:peptidase inhibitor activity"/>
    <property type="evidence" value="ECO:0007669"/>
    <property type="project" value="UniProtKB-KW"/>
</dbReference>
<keyword evidence="3" id="KW-0812">Transmembrane</keyword>
<dbReference type="CDD" id="cd19941">
    <property type="entry name" value="TIL"/>
    <property type="match status" value="3"/>
</dbReference>
<dbReference type="InterPro" id="IPR036084">
    <property type="entry name" value="Ser_inhib-like_sf"/>
</dbReference>
<proteinExistence type="predicted"/>
<dbReference type="Proteomes" id="UP000828236">
    <property type="component" value="Unassembled WGS sequence"/>
</dbReference>
<evidence type="ECO:0000256" key="3">
    <source>
        <dbReference type="SAM" id="Phobius"/>
    </source>
</evidence>
<evidence type="ECO:0000256" key="1">
    <source>
        <dbReference type="ARBA" id="ARBA00022690"/>
    </source>
</evidence>
<name>A0A9D4SC71_DERFA</name>
<keyword evidence="3" id="KW-1133">Transmembrane helix</keyword>
<keyword evidence="2" id="KW-1015">Disulfide bond</keyword>
<keyword evidence="1" id="KW-0646">Protease inhibitor</keyword>
<feature type="domain" description="TIL" evidence="4">
    <location>
        <begin position="302"/>
        <end position="357"/>
    </location>
</feature>
<accession>A0A9D4SC71</accession>
<dbReference type="PANTHER" id="PTHR23259:SF69">
    <property type="entry name" value="GEO11767P1-RELATED"/>
    <property type="match status" value="1"/>
</dbReference>
<dbReference type="AlphaFoldDB" id="A0A9D4SC71"/>
<dbReference type="SUPFAM" id="SSF57567">
    <property type="entry name" value="Serine protease inhibitors"/>
    <property type="match status" value="4"/>
</dbReference>
<dbReference type="InterPro" id="IPR002919">
    <property type="entry name" value="TIL_dom"/>
</dbReference>
<feature type="domain" description="TIL" evidence="4">
    <location>
        <begin position="128"/>
        <end position="179"/>
    </location>
</feature>
<evidence type="ECO:0000259" key="4">
    <source>
        <dbReference type="Pfam" id="PF01826"/>
    </source>
</evidence>
<reference evidence="5" key="1">
    <citation type="submission" date="2020-06" db="EMBL/GenBank/DDBJ databases">
        <authorList>
            <person name="Ji K."/>
            <person name="Li J."/>
        </authorList>
    </citation>
    <scope>NUCLEOTIDE SEQUENCE</scope>
    <source>
        <strain evidence="5">JKM2019</strain>
        <tissue evidence="5">Whole body</tissue>
    </source>
</reference>
<reference evidence="5" key="2">
    <citation type="journal article" date="2021" name="World Allergy Organ. J.">
        <title>Chromosome-level assembly of Dermatophagoides farinae genome and transcriptome reveals two novel allergens Der f 37 and Der f 39.</title>
        <authorList>
            <person name="Chen J."/>
            <person name="Cai Z."/>
            <person name="Fan D."/>
            <person name="Hu J."/>
            <person name="Hou Y."/>
            <person name="He Y."/>
            <person name="Zhang Z."/>
            <person name="Zhao Z."/>
            <person name="Gao P."/>
            <person name="Hu W."/>
            <person name="Sun J."/>
            <person name="Li J."/>
            <person name="Ji K."/>
        </authorList>
    </citation>
    <scope>NUCLEOTIDE SEQUENCE</scope>
    <source>
        <strain evidence="5">JKM2019</strain>
    </source>
</reference>
<dbReference type="InterPro" id="IPR051368">
    <property type="entry name" value="SerProtInhib-TIL_Domain"/>
</dbReference>
<feature type="domain" description="TIL" evidence="4">
    <location>
        <begin position="182"/>
        <end position="240"/>
    </location>
</feature>
<gene>
    <name evidence="5" type="ORF">HUG17_7025</name>
</gene>